<feature type="transmembrane region" description="Helical" evidence="7">
    <location>
        <begin position="158"/>
        <end position="180"/>
    </location>
</feature>
<feature type="transmembrane region" description="Helical" evidence="7">
    <location>
        <begin position="309"/>
        <end position="329"/>
    </location>
</feature>
<evidence type="ECO:0000256" key="1">
    <source>
        <dbReference type="ARBA" id="ARBA00004651"/>
    </source>
</evidence>
<gene>
    <name evidence="8" type="ORF">HRbin22_01352</name>
</gene>
<accession>A0A2H5Y6N9</accession>
<evidence type="ECO:0000256" key="6">
    <source>
        <dbReference type="SAM" id="MobiDB-lite"/>
    </source>
</evidence>
<organism evidence="8 9">
    <name type="scientific">Candidatus Thermoflexus japonica</name>
    <dbReference type="NCBI Taxonomy" id="2035417"/>
    <lineage>
        <taxon>Bacteria</taxon>
        <taxon>Bacillati</taxon>
        <taxon>Chloroflexota</taxon>
        <taxon>Thermoflexia</taxon>
        <taxon>Thermoflexales</taxon>
        <taxon>Thermoflexaceae</taxon>
        <taxon>Thermoflexus</taxon>
    </lineage>
</organism>
<dbReference type="GO" id="GO:0005886">
    <property type="term" value="C:plasma membrane"/>
    <property type="evidence" value="ECO:0007669"/>
    <property type="project" value="UniProtKB-SubCell"/>
</dbReference>
<protein>
    <submittedName>
        <fullName evidence="8">Uncharacterized protein</fullName>
    </submittedName>
</protein>
<feature type="region of interest" description="Disordered" evidence="6">
    <location>
        <begin position="1"/>
        <end position="25"/>
    </location>
</feature>
<evidence type="ECO:0000256" key="4">
    <source>
        <dbReference type="ARBA" id="ARBA00022989"/>
    </source>
</evidence>
<dbReference type="PANTHER" id="PTHR10010">
    <property type="entry name" value="SOLUTE CARRIER FAMILY 34 SODIUM PHOSPHATE , MEMBER 2-RELATED"/>
    <property type="match status" value="1"/>
</dbReference>
<feature type="transmembrane region" description="Helical" evidence="7">
    <location>
        <begin position="275"/>
        <end position="297"/>
    </location>
</feature>
<sequence length="398" mass="42663">MDRPDEACAGWGRSSAARTPRSIPRPSGFRMKRWVKIGSLQAGVQRGVWGAGGLALFLFALLLMRAGAAHLTPTLAEAGKLPSPWRSLGLGWLMACLALSGSPVAAAAVSLQDAHVLSPAATLTMLTGSRLGASFVLFVIGLSYAWRRGHPWHSLTAGFVTFWVTATTYFPATALGLFLLPHMPVPWIARWRPPFLPALLEPFRAPVQVVEGILRSGMSRGLGKPPPESAIGVSLFLLGFFLIGIALQALDRAIPLPRLTPPEADPAPDSPWPTFGLGLAVTALTMSVSVSIGLLVPSVTRGWIRREQLIPYVMGANISTFIDTLLAALALGNPAAVGVVLTEMISVTVISAGILFAGYRWYRGLLIRVFEIMVEHRVLAGFFPIAFLGLPLILLWRG</sequence>
<name>A0A2H5Y6N9_9CHLR</name>
<evidence type="ECO:0000256" key="7">
    <source>
        <dbReference type="SAM" id="Phobius"/>
    </source>
</evidence>
<keyword evidence="4 7" id="KW-1133">Transmembrane helix</keyword>
<dbReference type="AlphaFoldDB" id="A0A2H5Y6N9"/>
<comment type="subcellular location">
    <subcellularLocation>
        <location evidence="1">Cell membrane</location>
        <topology evidence="1">Multi-pass membrane protein</topology>
    </subcellularLocation>
</comment>
<evidence type="ECO:0000256" key="5">
    <source>
        <dbReference type="ARBA" id="ARBA00023136"/>
    </source>
</evidence>
<evidence type="ECO:0000256" key="2">
    <source>
        <dbReference type="ARBA" id="ARBA00022475"/>
    </source>
</evidence>
<dbReference type="PANTHER" id="PTHR10010:SF46">
    <property type="entry name" value="SODIUM-DEPENDENT PHOSPHATE TRANSPORT PROTEIN 2B"/>
    <property type="match status" value="1"/>
</dbReference>
<feature type="transmembrane region" description="Helical" evidence="7">
    <location>
        <begin position="48"/>
        <end position="68"/>
    </location>
</feature>
<comment type="caution">
    <text evidence="8">The sequence shown here is derived from an EMBL/GenBank/DDBJ whole genome shotgun (WGS) entry which is preliminary data.</text>
</comment>
<keyword evidence="3 7" id="KW-0812">Transmembrane</keyword>
<feature type="transmembrane region" description="Helical" evidence="7">
    <location>
        <begin position="378"/>
        <end position="396"/>
    </location>
</feature>
<proteinExistence type="predicted"/>
<dbReference type="GO" id="GO:0005436">
    <property type="term" value="F:sodium:phosphate symporter activity"/>
    <property type="evidence" value="ECO:0007669"/>
    <property type="project" value="InterPro"/>
</dbReference>
<evidence type="ECO:0000313" key="9">
    <source>
        <dbReference type="Proteomes" id="UP000236642"/>
    </source>
</evidence>
<feature type="transmembrane region" description="Helical" evidence="7">
    <location>
        <begin position="335"/>
        <end position="357"/>
    </location>
</feature>
<feature type="transmembrane region" description="Helical" evidence="7">
    <location>
        <begin position="123"/>
        <end position="146"/>
    </location>
</feature>
<keyword evidence="5 7" id="KW-0472">Membrane</keyword>
<evidence type="ECO:0000313" key="8">
    <source>
        <dbReference type="EMBL" id="GBD09105.1"/>
    </source>
</evidence>
<dbReference type="EMBL" id="BEHY01000027">
    <property type="protein sequence ID" value="GBD09105.1"/>
    <property type="molecule type" value="Genomic_DNA"/>
</dbReference>
<feature type="transmembrane region" description="Helical" evidence="7">
    <location>
        <begin position="88"/>
        <end position="111"/>
    </location>
</feature>
<dbReference type="Proteomes" id="UP000236642">
    <property type="component" value="Unassembled WGS sequence"/>
</dbReference>
<dbReference type="GO" id="GO:0044341">
    <property type="term" value="P:sodium-dependent phosphate transport"/>
    <property type="evidence" value="ECO:0007669"/>
    <property type="project" value="InterPro"/>
</dbReference>
<dbReference type="InterPro" id="IPR003841">
    <property type="entry name" value="Na/Pi_transpt"/>
</dbReference>
<feature type="transmembrane region" description="Helical" evidence="7">
    <location>
        <begin position="230"/>
        <end position="250"/>
    </location>
</feature>
<evidence type="ECO:0000256" key="3">
    <source>
        <dbReference type="ARBA" id="ARBA00022692"/>
    </source>
</evidence>
<keyword evidence="2" id="KW-1003">Cell membrane</keyword>
<reference evidence="9" key="1">
    <citation type="submission" date="2017-09" db="EMBL/GenBank/DDBJ databases">
        <title>Metaegenomics of thermophilic ammonia-oxidizing enrichment culture.</title>
        <authorList>
            <person name="Kato S."/>
            <person name="Suzuki K."/>
        </authorList>
    </citation>
    <scope>NUCLEOTIDE SEQUENCE [LARGE SCALE GENOMIC DNA]</scope>
</reference>